<evidence type="ECO:0000256" key="2">
    <source>
        <dbReference type="SAM" id="Phobius"/>
    </source>
</evidence>
<sequence>MQDFRFTFPFLKIHSTFQKYVHLVEFSSPHARHYTHHKPQNPNLSKPFSNPPSLYTTPIKITISNPAPTQPKQTIIVFTRQVRAPYIWLNRKTWSKCHPGLLVKTRNPSPNASSLRTPLPPIQSPQTKKTRQPKRVIVFSPTILVIIIRLASAA</sequence>
<organism evidence="3 4">
    <name type="scientific">[Bacillus] enclensis</name>
    <dbReference type="NCBI Taxonomy" id="1402860"/>
    <lineage>
        <taxon>Bacteria</taxon>
        <taxon>Bacillati</taxon>
        <taxon>Bacillota</taxon>
        <taxon>Bacilli</taxon>
        <taxon>Bacillales</taxon>
        <taxon>Bacillaceae</taxon>
        <taxon>Rossellomorea</taxon>
    </lineage>
</organism>
<evidence type="ECO:0000313" key="3">
    <source>
        <dbReference type="EMBL" id="SCC35650.1"/>
    </source>
</evidence>
<keyword evidence="4" id="KW-1185">Reference proteome</keyword>
<reference evidence="4" key="1">
    <citation type="submission" date="2016-08" db="EMBL/GenBank/DDBJ databases">
        <authorList>
            <person name="Varghese N."/>
            <person name="Submissions Spin"/>
        </authorList>
    </citation>
    <scope>NUCLEOTIDE SEQUENCE [LARGE SCALE GENOMIC DNA]</scope>
    <source>
        <strain evidence="4">SGD-1123</strain>
    </source>
</reference>
<accession>A0A1C4DWI2</accession>
<dbReference type="EMBL" id="FMAU01000010">
    <property type="protein sequence ID" value="SCC35650.1"/>
    <property type="molecule type" value="Genomic_DNA"/>
</dbReference>
<dbReference type="Proteomes" id="UP000181997">
    <property type="component" value="Unassembled WGS sequence"/>
</dbReference>
<evidence type="ECO:0000313" key="4">
    <source>
        <dbReference type="Proteomes" id="UP000181997"/>
    </source>
</evidence>
<feature type="transmembrane region" description="Helical" evidence="2">
    <location>
        <begin position="136"/>
        <end position="153"/>
    </location>
</feature>
<evidence type="ECO:0000256" key="1">
    <source>
        <dbReference type="SAM" id="MobiDB-lite"/>
    </source>
</evidence>
<name>A0A1C4DWI2_9BACI</name>
<feature type="region of interest" description="Disordered" evidence="1">
    <location>
        <begin position="105"/>
        <end position="133"/>
    </location>
</feature>
<protein>
    <submittedName>
        <fullName evidence="3">Uncharacterized protein</fullName>
    </submittedName>
</protein>
<feature type="compositionally biased region" description="Polar residues" evidence="1">
    <location>
        <begin position="106"/>
        <end position="116"/>
    </location>
</feature>
<dbReference type="AlphaFoldDB" id="A0A1C4DWI2"/>
<proteinExistence type="predicted"/>
<keyword evidence="2" id="KW-1133">Transmembrane helix</keyword>
<keyword evidence="2" id="KW-0812">Transmembrane</keyword>
<gene>
    <name evidence="3" type="ORF">GA0061094_4250</name>
</gene>
<keyword evidence="2" id="KW-0472">Membrane</keyword>